<dbReference type="SUPFAM" id="SSF64076">
    <property type="entry name" value="MTH938-like"/>
    <property type="match status" value="1"/>
</dbReference>
<protein>
    <submittedName>
        <fullName evidence="1">Mth938-like domain-containing protein</fullName>
    </submittedName>
</protein>
<dbReference type="InterPro" id="IPR007523">
    <property type="entry name" value="NDUFAF3/AAMDC"/>
</dbReference>
<accession>A0AAU7FBU3</accession>
<name>A0AAU7FBU3_9NEIS</name>
<gene>
    <name evidence="1" type="ORF">ABHF33_03290</name>
</gene>
<organism evidence="1">
    <name type="scientific">Chitinibacter mangrovi</name>
    <dbReference type="NCBI Taxonomy" id="3153927"/>
    <lineage>
        <taxon>Bacteria</taxon>
        <taxon>Pseudomonadati</taxon>
        <taxon>Pseudomonadota</taxon>
        <taxon>Betaproteobacteria</taxon>
        <taxon>Neisseriales</taxon>
        <taxon>Chitinibacteraceae</taxon>
        <taxon>Chitinibacter</taxon>
    </lineage>
</organism>
<dbReference type="AlphaFoldDB" id="A0AAU7FBU3"/>
<dbReference type="Pfam" id="PF04430">
    <property type="entry name" value="DUF498"/>
    <property type="match status" value="1"/>
</dbReference>
<dbReference type="RefSeq" id="WP_348945631.1">
    <property type="nucleotide sequence ID" value="NZ_CP157355.1"/>
</dbReference>
<proteinExistence type="predicted"/>
<dbReference type="Gene3D" id="3.40.1230.10">
    <property type="entry name" value="MTH938-like"/>
    <property type="match status" value="1"/>
</dbReference>
<reference evidence="1" key="1">
    <citation type="submission" date="2024-05" db="EMBL/GenBank/DDBJ databases">
        <authorList>
            <person name="Yang L."/>
            <person name="Pan L."/>
        </authorList>
    </citation>
    <scope>NUCLEOTIDE SEQUENCE</scope>
    <source>
        <strain evidence="1">FCG-7</strain>
    </source>
</reference>
<dbReference type="InterPro" id="IPR036748">
    <property type="entry name" value="MTH938-like_sf"/>
</dbReference>
<dbReference type="KEGG" id="cmav:ABHF33_03290"/>
<dbReference type="PANTHER" id="PTHR21192:SF2">
    <property type="entry name" value="NADH DEHYDROGENASE [UBIQUINONE] 1 ALPHA SUBCOMPLEX ASSEMBLY FACTOR 3"/>
    <property type="match status" value="1"/>
</dbReference>
<dbReference type="PANTHER" id="PTHR21192">
    <property type="entry name" value="NUCLEAR PROTEIN E3-3"/>
    <property type="match status" value="1"/>
</dbReference>
<evidence type="ECO:0000313" key="1">
    <source>
        <dbReference type="EMBL" id="XBM01329.1"/>
    </source>
</evidence>
<dbReference type="CDD" id="cd05560">
    <property type="entry name" value="Xcc1710_like"/>
    <property type="match status" value="1"/>
</dbReference>
<sequence>MKLHQSKVDHLNQITAYDHESVHVNQERFAGSLLVLPDAVHAWRPTSFSDLTAEDFAALLEFKPELVLLGTGTNIQFPHPKLYAALSAQHIGVDTMGTGALCRTFNVLVAEDRRVMALVLHG</sequence>
<dbReference type="EMBL" id="CP157355">
    <property type="protein sequence ID" value="XBM01329.1"/>
    <property type="molecule type" value="Genomic_DNA"/>
</dbReference>